<dbReference type="GO" id="GO:0016747">
    <property type="term" value="F:acyltransferase activity, transferring groups other than amino-acyl groups"/>
    <property type="evidence" value="ECO:0007669"/>
    <property type="project" value="InterPro"/>
</dbReference>
<name>A0A7W7QPZ2_9ACTN</name>
<dbReference type="Gene3D" id="3.40.630.30">
    <property type="match status" value="1"/>
</dbReference>
<dbReference type="InterPro" id="IPR016181">
    <property type="entry name" value="Acyl_CoA_acyltransferase"/>
</dbReference>
<comment type="caution">
    <text evidence="2">The sequence shown here is derived from an EMBL/GenBank/DDBJ whole genome shotgun (WGS) entry which is preliminary data.</text>
</comment>
<dbReference type="AlphaFoldDB" id="A0A7W7QPZ2"/>
<evidence type="ECO:0000313" key="3">
    <source>
        <dbReference type="Proteomes" id="UP000552644"/>
    </source>
</evidence>
<dbReference type="SUPFAM" id="SSF55729">
    <property type="entry name" value="Acyl-CoA N-acyltransferases (Nat)"/>
    <property type="match status" value="1"/>
</dbReference>
<dbReference type="RefSeq" id="WP_184717819.1">
    <property type="nucleotide sequence ID" value="NZ_JACHJP010000004.1"/>
</dbReference>
<feature type="domain" description="N-acetyltransferase" evidence="1">
    <location>
        <begin position="3"/>
        <end position="176"/>
    </location>
</feature>
<accession>A0A7W7QPZ2</accession>
<keyword evidence="3" id="KW-1185">Reference proteome</keyword>
<dbReference type="InterPro" id="IPR000182">
    <property type="entry name" value="GNAT_dom"/>
</dbReference>
<sequence>MGLEFRRVTGEAAAQVLDERHVELYLATRAEPPYLSGPLYQPDRYLERTGRQVKRPGFTAVSAEDGPILVGFAFGVPLASWWGGHATPAPPEVTEASSLFAVIELNVCQDHRNQGIGRKLLDELLTGQEAPYATVLANPAAPAHDMYLRWGWRKVGTVQATPDAMVSDALIRKLPG</sequence>
<evidence type="ECO:0000259" key="1">
    <source>
        <dbReference type="PROSITE" id="PS51186"/>
    </source>
</evidence>
<dbReference type="PROSITE" id="PS51186">
    <property type="entry name" value="GNAT"/>
    <property type="match status" value="1"/>
</dbReference>
<gene>
    <name evidence="2" type="ORF">FHS44_004646</name>
</gene>
<evidence type="ECO:0000313" key="2">
    <source>
        <dbReference type="EMBL" id="MBB4917538.1"/>
    </source>
</evidence>
<organism evidence="2 3">
    <name type="scientific">Streptosporangium saharense</name>
    <dbReference type="NCBI Taxonomy" id="1706840"/>
    <lineage>
        <taxon>Bacteria</taxon>
        <taxon>Bacillati</taxon>
        <taxon>Actinomycetota</taxon>
        <taxon>Actinomycetes</taxon>
        <taxon>Streptosporangiales</taxon>
        <taxon>Streptosporangiaceae</taxon>
        <taxon>Streptosporangium</taxon>
    </lineage>
</organism>
<keyword evidence="2" id="KW-0808">Transferase</keyword>
<protein>
    <submittedName>
        <fullName evidence="2">GNAT superfamily N-acetyltransferase</fullName>
    </submittedName>
</protein>
<dbReference type="EMBL" id="JACHJP010000004">
    <property type="protein sequence ID" value="MBB4917538.1"/>
    <property type="molecule type" value="Genomic_DNA"/>
</dbReference>
<reference evidence="2 3" key="1">
    <citation type="submission" date="2020-08" db="EMBL/GenBank/DDBJ databases">
        <title>Genomic Encyclopedia of Type Strains, Phase III (KMG-III): the genomes of soil and plant-associated and newly described type strains.</title>
        <authorList>
            <person name="Whitman W."/>
        </authorList>
    </citation>
    <scope>NUCLEOTIDE SEQUENCE [LARGE SCALE GENOMIC DNA]</scope>
    <source>
        <strain evidence="2 3">CECT 8840</strain>
    </source>
</reference>
<proteinExistence type="predicted"/>
<dbReference type="Proteomes" id="UP000552644">
    <property type="component" value="Unassembled WGS sequence"/>
</dbReference>
<dbReference type="Pfam" id="PF13508">
    <property type="entry name" value="Acetyltransf_7"/>
    <property type="match status" value="1"/>
</dbReference>